<protein>
    <recommendedName>
        <fullName evidence="3">Ferric siderophore transport system, periplasmic binding protein TonB</fullName>
    </recommendedName>
</protein>
<organism evidence="2">
    <name type="scientific">hydrothermal vent metagenome</name>
    <dbReference type="NCBI Taxonomy" id="652676"/>
    <lineage>
        <taxon>unclassified sequences</taxon>
        <taxon>metagenomes</taxon>
        <taxon>ecological metagenomes</taxon>
    </lineage>
</organism>
<accession>A0A1W1D541</accession>
<dbReference type="SUPFAM" id="SSF74653">
    <property type="entry name" value="TolA/TonB C-terminal domain"/>
    <property type="match status" value="1"/>
</dbReference>
<keyword evidence="1" id="KW-1133">Transmembrane helix</keyword>
<evidence type="ECO:0000313" key="2">
    <source>
        <dbReference type="EMBL" id="SFV75708.1"/>
    </source>
</evidence>
<dbReference type="EMBL" id="FPHP01000045">
    <property type="protein sequence ID" value="SFV75708.1"/>
    <property type="molecule type" value="Genomic_DNA"/>
</dbReference>
<evidence type="ECO:0000256" key="1">
    <source>
        <dbReference type="SAM" id="Phobius"/>
    </source>
</evidence>
<reference evidence="2" key="1">
    <citation type="submission" date="2016-10" db="EMBL/GenBank/DDBJ databases">
        <authorList>
            <person name="de Groot N.N."/>
        </authorList>
    </citation>
    <scope>NUCLEOTIDE SEQUENCE</scope>
</reference>
<feature type="transmembrane region" description="Helical" evidence="1">
    <location>
        <begin position="6"/>
        <end position="26"/>
    </location>
</feature>
<proteinExistence type="predicted"/>
<dbReference type="AlphaFoldDB" id="A0A1W1D541"/>
<gene>
    <name evidence="2" type="ORF">MNB_SM-3-1144</name>
</gene>
<keyword evidence="1" id="KW-0472">Membrane</keyword>
<name>A0A1W1D541_9ZZZZ</name>
<keyword evidence="1" id="KW-0812">Transmembrane</keyword>
<sequence length="279" mass="33221">MKKILLASIISLSLYLFVIFLFFVFLSKENITKKKIQHTPIKIVLKDIKINKKLPPKIPFQKAQKKQIAKIHHNHKKLKQSQPKKYHINQKPKHHSITPKKKIQQKKIIQKKHQVQKLIIQKNIPIKQHTIKKTPQQPQKKPSLFDTLSKDHYQSQQTTQKPIPKDIQALYGNQFQKLSQTQQKYIIDNQEIMRRITQEILNRVAMINLPTNFHINAQNVVEFYLYPNGDISDFKFLQKSGSVLLDETTKETIFYAYKKYPRPKEKTLIRYNVQYFLKF</sequence>
<evidence type="ECO:0008006" key="3">
    <source>
        <dbReference type="Google" id="ProtNLM"/>
    </source>
</evidence>